<dbReference type="InterPro" id="IPR006976">
    <property type="entry name" value="VanZ-like"/>
</dbReference>
<evidence type="ECO:0000313" key="3">
    <source>
        <dbReference type="EMBL" id="MBP2242399.1"/>
    </source>
</evidence>
<evidence type="ECO:0000259" key="2">
    <source>
        <dbReference type="Pfam" id="PF04892"/>
    </source>
</evidence>
<dbReference type="Proteomes" id="UP001519293">
    <property type="component" value="Unassembled WGS sequence"/>
</dbReference>
<dbReference type="Pfam" id="PF04892">
    <property type="entry name" value="VanZ"/>
    <property type="match status" value="1"/>
</dbReference>
<feature type="transmembrane region" description="Helical" evidence="1">
    <location>
        <begin position="5"/>
        <end position="23"/>
    </location>
</feature>
<keyword evidence="4" id="KW-1185">Reference proteome</keyword>
<organism evidence="3 4">
    <name type="scientific">Cytobacillus eiseniae</name>
    <dbReference type="NCBI Taxonomy" id="762947"/>
    <lineage>
        <taxon>Bacteria</taxon>
        <taxon>Bacillati</taxon>
        <taxon>Bacillota</taxon>
        <taxon>Bacilli</taxon>
        <taxon>Bacillales</taxon>
        <taxon>Bacillaceae</taxon>
        <taxon>Cytobacillus</taxon>
    </lineage>
</organism>
<evidence type="ECO:0000313" key="4">
    <source>
        <dbReference type="Proteomes" id="UP001519293"/>
    </source>
</evidence>
<dbReference type="RefSeq" id="WP_066398205.1">
    <property type="nucleotide sequence ID" value="NZ_JAGIKZ010000019.1"/>
</dbReference>
<dbReference type="EMBL" id="JAGIKZ010000019">
    <property type="protein sequence ID" value="MBP2242399.1"/>
    <property type="molecule type" value="Genomic_DNA"/>
</dbReference>
<keyword evidence="1" id="KW-0812">Transmembrane</keyword>
<name>A0ABS4RJC8_9BACI</name>
<feature type="transmembrane region" description="Helical" evidence="1">
    <location>
        <begin position="43"/>
        <end position="63"/>
    </location>
</feature>
<keyword evidence="1" id="KW-1133">Transmembrane helix</keyword>
<dbReference type="NCBIfam" id="NF037970">
    <property type="entry name" value="vanZ_1"/>
    <property type="match status" value="1"/>
</dbReference>
<sequence length="145" mass="16942">MWKWLFRVLPFIYMGVIWTLSSLPHNAVVELPDSTIDRFFKESMHLVEFAILYVLFVLGALTWNGSFSKKVNYICAAIACLYGITDEIHQSFVPYRSATVIDVIKDITGVVVCWYFIDRALFQQRFPKMGAMLRLFQKKMRSSRK</sequence>
<proteinExistence type="predicted"/>
<reference evidence="3 4" key="1">
    <citation type="submission" date="2021-03" db="EMBL/GenBank/DDBJ databases">
        <title>Genomic Encyclopedia of Type Strains, Phase IV (KMG-IV): sequencing the most valuable type-strain genomes for metagenomic binning, comparative biology and taxonomic classification.</title>
        <authorList>
            <person name="Goeker M."/>
        </authorList>
    </citation>
    <scope>NUCLEOTIDE SEQUENCE [LARGE SCALE GENOMIC DNA]</scope>
    <source>
        <strain evidence="3 4">DSM 26675</strain>
    </source>
</reference>
<evidence type="ECO:0000256" key="1">
    <source>
        <dbReference type="SAM" id="Phobius"/>
    </source>
</evidence>
<accession>A0ABS4RJC8</accession>
<feature type="domain" description="VanZ-like" evidence="2">
    <location>
        <begin position="33"/>
        <end position="116"/>
    </location>
</feature>
<keyword evidence="1" id="KW-0472">Membrane</keyword>
<gene>
    <name evidence="3" type="ORF">J2Z40_002973</name>
</gene>
<protein>
    <submittedName>
        <fullName evidence="3">VanZ family protein</fullName>
    </submittedName>
</protein>
<comment type="caution">
    <text evidence="3">The sequence shown here is derived from an EMBL/GenBank/DDBJ whole genome shotgun (WGS) entry which is preliminary data.</text>
</comment>